<accession>A0AAV7WCM9</accession>
<sequence length="90" mass="10323">MEPSLGAIIMAIQDLKTTLEPKLDAVMVDVSLLRADFQKMSEKVKRKRPSFDEVKKSLCAKNIKYMMIFPAPLRVMSENRSWFFNTPAEA</sequence>
<keyword evidence="2" id="KW-1185">Reference proteome</keyword>
<gene>
    <name evidence="1" type="ORF">NDU88_005413</name>
</gene>
<protein>
    <submittedName>
        <fullName evidence="1">Uncharacterized protein</fullName>
    </submittedName>
</protein>
<dbReference type="Proteomes" id="UP001066276">
    <property type="component" value="Chromosome 1_2"/>
</dbReference>
<evidence type="ECO:0000313" key="1">
    <source>
        <dbReference type="EMBL" id="KAJ1210045.1"/>
    </source>
</evidence>
<dbReference type="Gene3D" id="3.30.250.20">
    <property type="entry name" value="L1 transposable element, C-terminal domain"/>
    <property type="match status" value="1"/>
</dbReference>
<dbReference type="InterPro" id="IPR042566">
    <property type="entry name" value="L1_C"/>
</dbReference>
<evidence type="ECO:0000313" key="2">
    <source>
        <dbReference type="Proteomes" id="UP001066276"/>
    </source>
</evidence>
<dbReference type="EMBL" id="JANPWB010000002">
    <property type="protein sequence ID" value="KAJ1210045.1"/>
    <property type="molecule type" value="Genomic_DNA"/>
</dbReference>
<dbReference type="AlphaFoldDB" id="A0AAV7WCM9"/>
<reference evidence="1" key="1">
    <citation type="journal article" date="2022" name="bioRxiv">
        <title>Sequencing and chromosome-scale assembly of the giantPleurodeles waltlgenome.</title>
        <authorList>
            <person name="Brown T."/>
            <person name="Elewa A."/>
            <person name="Iarovenko S."/>
            <person name="Subramanian E."/>
            <person name="Araus A.J."/>
            <person name="Petzold A."/>
            <person name="Susuki M."/>
            <person name="Suzuki K.-i.T."/>
            <person name="Hayashi T."/>
            <person name="Toyoda A."/>
            <person name="Oliveira C."/>
            <person name="Osipova E."/>
            <person name="Leigh N.D."/>
            <person name="Simon A."/>
            <person name="Yun M.H."/>
        </authorList>
    </citation>
    <scope>NUCLEOTIDE SEQUENCE</scope>
    <source>
        <strain evidence="1">20211129_DDA</strain>
        <tissue evidence="1">Liver</tissue>
    </source>
</reference>
<comment type="caution">
    <text evidence="1">The sequence shown here is derived from an EMBL/GenBank/DDBJ whole genome shotgun (WGS) entry which is preliminary data.</text>
</comment>
<proteinExistence type="predicted"/>
<name>A0AAV7WCM9_PLEWA</name>
<organism evidence="1 2">
    <name type="scientific">Pleurodeles waltl</name>
    <name type="common">Iberian ribbed newt</name>
    <dbReference type="NCBI Taxonomy" id="8319"/>
    <lineage>
        <taxon>Eukaryota</taxon>
        <taxon>Metazoa</taxon>
        <taxon>Chordata</taxon>
        <taxon>Craniata</taxon>
        <taxon>Vertebrata</taxon>
        <taxon>Euteleostomi</taxon>
        <taxon>Amphibia</taxon>
        <taxon>Batrachia</taxon>
        <taxon>Caudata</taxon>
        <taxon>Salamandroidea</taxon>
        <taxon>Salamandridae</taxon>
        <taxon>Pleurodelinae</taxon>
        <taxon>Pleurodeles</taxon>
    </lineage>
</organism>